<dbReference type="AlphaFoldDB" id="A0AAD6WWA4"/>
<organism evidence="2 3">
    <name type="scientific">Mycena alexandri</name>
    <dbReference type="NCBI Taxonomy" id="1745969"/>
    <lineage>
        <taxon>Eukaryota</taxon>
        <taxon>Fungi</taxon>
        <taxon>Dikarya</taxon>
        <taxon>Basidiomycota</taxon>
        <taxon>Agaricomycotina</taxon>
        <taxon>Agaricomycetes</taxon>
        <taxon>Agaricomycetidae</taxon>
        <taxon>Agaricales</taxon>
        <taxon>Marasmiineae</taxon>
        <taxon>Mycenaceae</taxon>
        <taxon>Mycena</taxon>
    </lineage>
</organism>
<evidence type="ECO:0000313" key="3">
    <source>
        <dbReference type="Proteomes" id="UP001218188"/>
    </source>
</evidence>
<comment type="caution">
    <text evidence="2">The sequence shown here is derived from an EMBL/GenBank/DDBJ whole genome shotgun (WGS) entry which is preliminary data.</text>
</comment>
<proteinExistence type="predicted"/>
<evidence type="ECO:0000313" key="2">
    <source>
        <dbReference type="EMBL" id="KAJ7023544.1"/>
    </source>
</evidence>
<name>A0AAD6WWA4_9AGAR</name>
<evidence type="ECO:0000313" key="1">
    <source>
        <dbReference type="EMBL" id="KAJ7023532.1"/>
    </source>
</evidence>
<keyword evidence="3" id="KW-1185">Reference proteome</keyword>
<accession>A0AAD6WWA4</accession>
<reference evidence="2" key="1">
    <citation type="submission" date="2023-03" db="EMBL/GenBank/DDBJ databases">
        <title>Massive genome expansion in bonnet fungi (Mycena s.s.) driven by repeated elements and novel gene families across ecological guilds.</title>
        <authorList>
            <consortium name="Lawrence Berkeley National Laboratory"/>
            <person name="Harder C.B."/>
            <person name="Miyauchi S."/>
            <person name="Viragh M."/>
            <person name="Kuo A."/>
            <person name="Thoen E."/>
            <person name="Andreopoulos B."/>
            <person name="Lu D."/>
            <person name="Skrede I."/>
            <person name="Drula E."/>
            <person name="Henrissat B."/>
            <person name="Morin E."/>
            <person name="Kohler A."/>
            <person name="Barry K."/>
            <person name="LaButti K."/>
            <person name="Morin E."/>
            <person name="Salamov A."/>
            <person name="Lipzen A."/>
            <person name="Mereny Z."/>
            <person name="Hegedus B."/>
            <person name="Baldrian P."/>
            <person name="Stursova M."/>
            <person name="Weitz H."/>
            <person name="Taylor A."/>
            <person name="Grigoriev I.V."/>
            <person name="Nagy L.G."/>
            <person name="Martin F."/>
            <person name="Kauserud H."/>
        </authorList>
    </citation>
    <scope>NUCLEOTIDE SEQUENCE</scope>
    <source>
        <strain evidence="2">CBHHK200</strain>
    </source>
</reference>
<sequence length="176" mass="19504">MRMAVISCLALGAVPRNSLPFSPDNLVRKVLEERLVRNTPKEQAALDVLPSKKFVPPPRTNYSFPAAIRRPQLGAIHGPAATPRHRGAKRSRWATCRDPYSHVPRPSSLANFSAADSNQTLLAFALRLCAQSPWICNLDWKWKDDGASTVHHPATCWGSVKRVAQSKRNDGPVHDL</sequence>
<gene>
    <name evidence="1" type="ORF">C8F04DRAFT_1305084</name>
    <name evidence="2" type="ORF">C8F04DRAFT_1401687</name>
</gene>
<dbReference type="EMBL" id="JARJCM010000187">
    <property type="protein sequence ID" value="KAJ7023532.1"/>
    <property type="molecule type" value="Genomic_DNA"/>
</dbReference>
<dbReference type="Proteomes" id="UP001218188">
    <property type="component" value="Unassembled WGS sequence"/>
</dbReference>
<protein>
    <submittedName>
        <fullName evidence="2">Uncharacterized protein</fullName>
    </submittedName>
</protein>
<dbReference type="EMBL" id="JARJCM010000187">
    <property type="protein sequence ID" value="KAJ7023544.1"/>
    <property type="molecule type" value="Genomic_DNA"/>
</dbReference>